<organism evidence="3 4">
    <name type="scientific">Pythium insidiosum</name>
    <name type="common">Pythiosis disease agent</name>
    <dbReference type="NCBI Taxonomy" id="114742"/>
    <lineage>
        <taxon>Eukaryota</taxon>
        <taxon>Sar</taxon>
        <taxon>Stramenopiles</taxon>
        <taxon>Oomycota</taxon>
        <taxon>Peronosporomycetes</taxon>
        <taxon>Pythiales</taxon>
        <taxon>Pythiaceae</taxon>
        <taxon>Pythium</taxon>
    </lineage>
</organism>
<keyword evidence="4" id="KW-1185">Reference proteome</keyword>
<reference evidence="3" key="1">
    <citation type="submission" date="2021-12" db="EMBL/GenBank/DDBJ databases">
        <title>Prjna785345.</title>
        <authorList>
            <person name="Rujirawat T."/>
            <person name="Krajaejun T."/>
        </authorList>
    </citation>
    <scope>NUCLEOTIDE SEQUENCE</scope>
    <source>
        <strain evidence="3">Pi057C3</strain>
    </source>
</reference>
<feature type="coiled-coil region" evidence="1">
    <location>
        <begin position="70"/>
        <end position="97"/>
    </location>
</feature>
<evidence type="ECO:0000313" key="3">
    <source>
        <dbReference type="EMBL" id="KAJ0407571.1"/>
    </source>
</evidence>
<dbReference type="AlphaFoldDB" id="A0AAD5QE25"/>
<evidence type="ECO:0000256" key="2">
    <source>
        <dbReference type="SAM" id="MobiDB-lite"/>
    </source>
</evidence>
<evidence type="ECO:0000256" key="1">
    <source>
        <dbReference type="SAM" id="Coils"/>
    </source>
</evidence>
<evidence type="ECO:0000313" key="4">
    <source>
        <dbReference type="Proteomes" id="UP001209570"/>
    </source>
</evidence>
<proteinExistence type="predicted"/>
<feature type="compositionally biased region" description="Polar residues" evidence="2">
    <location>
        <begin position="343"/>
        <end position="353"/>
    </location>
</feature>
<dbReference type="EMBL" id="JAKCXM010000020">
    <property type="protein sequence ID" value="KAJ0407571.1"/>
    <property type="molecule type" value="Genomic_DNA"/>
</dbReference>
<keyword evidence="1" id="KW-0175">Coiled coil</keyword>
<comment type="caution">
    <text evidence="3">The sequence shown here is derived from an EMBL/GenBank/DDBJ whole genome shotgun (WGS) entry which is preliminary data.</text>
</comment>
<dbReference type="Proteomes" id="UP001209570">
    <property type="component" value="Unassembled WGS sequence"/>
</dbReference>
<accession>A0AAD5QE25</accession>
<feature type="region of interest" description="Disordered" evidence="2">
    <location>
        <begin position="342"/>
        <end position="391"/>
    </location>
</feature>
<gene>
    <name evidence="3" type="ORF">P43SY_006889</name>
</gene>
<feature type="region of interest" description="Disordered" evidence="2">
    <location>
        <begin position="257"/>
        <end position="281"/>
    </location>
</feature>
<protein>
    <submittedName>
        <fullName evidence="3">Uncharacterized protein</fullName>
    </submittedName>
</protein>
<sequence length="391" mass="41425">MVRDLQQQIDVLLDRAEGGSLEALSPDGDAILFSRALRVLTDAADGDTTALQHLVTGGSADPSLDGGNGSSEATRELASLQARITDLETHVGELTDAARARSVRIEGLQQALDAYRSFGDVDEVQASLDRWRAIAGVLLRLVIDSEQVCARLLAGLVELGVDPEEASVDLHTAIKALRRREGSADLSGADLSDLRQHPLMTLLQSTGRSGDASGPRRVCSLLELLDKSALTTLYESLRSAGRVPLLNTFESVLPGGTADGAVSARHRRDDASGGPSKTKSRRTVFLDRRRKRNSDLTPCWLGHLELFLKAIVTSELDADVLLDPFFIWPSVFGVELAVPLNGQPAQSDSQSSKPGLPVAPDVPPAVSPAAAAATPPSRATVGLVSTPATEI</sequence>
<name>A0AAD5QE25_PYTIN</name>
<feature type="compositionally biased region" description="Low complexity" evidence="2">
    <location>
        <begin position="367"/>
        <end position="381"/>
    </location>
</feature>